<name>A0AAN6TH99_9PEZI</name>
<dbReference type="InterPro" id="IPR011009">
    <property type="entry name" value="Kinase-like_dom_sf"/>
</dbReference>
<proteinExistence type="predicted"/>
<dbReference type="SUPFAM" id="SSF56112">
    <property type="entry name" value="Protein kinase-like (PK-like)"/>
    <property type="match status" value="1"/>
</dbReference>
<feature type="domain" description="Prion-inhibition and propagation HeLo" evidence="1">
    <location>
        <begin position="17"/>
        <end position="243"/>
    </location>
</feature>
<gene>
    <name evidence="2" type="ORF">N656DRAFT_796874</name>
</gene>
<dbReference type="PANTHER" id="PTHR37542:SF3">
    <property type="entry name" value="PRION-INHIBITION AND PROPAGATION HELO DOMAIN-CONTAINING PROTEIN"/>
    <property type="match status" value="1"/>
</dbReference>
<evidence type="ECO:0000313" key="2">
    <source>
        <dbReference type="EMBL" id="KAK4114409.1"/>
    </source>
</evidence>
<dbReference type="Proteomes" id="UP001302812">
    <property type="component" value="Unassembled WGS sequence"/>
</dbReference>
<keyword evidence="3" id="KW-1185">Reference proteome</keyword>
<protein>
    <recommendedName>
        <fullName evidence="1">Prion-inhibition and propagation HeLo domain-containing protein</fullName>
    </recommendedName>
</protein>
<reference evidence="2" key="2">
    <citation type="submission" date="2023-05" db="EMBL/GenBank/DDBJ databases">
        <authorList>
            <consortium name="Lawrence Berkeley National Laboratory"/>
            <person name="Steindorff A."/>
            <person name="Hensen N."/>
            <person name="Bonometti L."/>
            <person name="Westerberg I."/>
            <person name="Brannstrom I.O."/>
            <person name="Guillou S."/>
            <person name="Cros-Aarteil S."/>
            <person name="Calhoun S."/>
            <person name="Haridas S."/>
            <person name="Kuo A."/>
            <person name="Mondo S."/>
            <person name="Pangilinan J."/>
            <person name="Riley R."/>
            <person name="Labutti K."/>
            <person name="Andreopoulos B."/>
            <person name="Lipzen A."/>
            <person name="Chen C."/>
            <person name="Yanf M."/>
            <person name="Daum C."/>
            <person name="Ng V."/>
            <person name="Clum A."/>
            <person name="Ohm R."/>
            <person name="Martin F."/>
            <person name="Silar P."/>
            <person name="Natvig D."/>
            <person name="Lalanne C."/>
            <person name="Gautier V."/>
            <person name="Ament-Velasquez S.L."/>
            <person name="Kruys A."/>
            <person name="Hutchinson M.I."/>
            <person name="Powell A.J."/>
            <person name="Barry K."/>
            <person name="Miller A.N."/>
            <person name="Grigoriev I.V."/>
            <person name="Debuchy R."/>
            <person name="Gladieux P."/>
            <person name="Thoren M.H."/>
            <person name="Johannesson H."/>
        </authorList>
    </citation>
    <scope>NUCLEOTIDE SEQUENCE</scope>
    <source>
        <strain evidence="2">CBS 508.74</strain>
    </source>
</reference>
<dbReference type="InterPro" id="IPR029498">
    <property type="entry name" value="HeLo_dom"/>
</dbReference>
<dbReference type="Gene3D" id="1.10.510.10">
    <property type="entry name" value="Transferase(Phosphotransferase) domain 1"/>
    <property type="match status" value="1"/>
</dbReference>
<evidence type="ECO:0000259" key="1">
    <source>
        <dbReference type="Pfam" id="PF14479"/>
    </source>
</evidence>
<dbReference type="Pfam" id="PF14479">
    <property type="entry name" value="HeLo"/>
    <property type="match status" value="1"/>
</dbReference>
<dbReference type="EMBL" id="MU853337">
    <property type="protein sequence ID" value="KAK4114409.1"/>
    <property type="molecule type" value="Genomic_DNA"/>
</dbReference>
<sequence length="668" mass="74709">MEPGTYITIAQLAFEGACIAVKTFRSALNFTNDAERLILGLEVERFRLHIWGENAGLAPPDGQQPTLPDRLLPLCEILKEYLGQIEQLVKDADCLSNKYGLLQTDEPPTNSALVRQLVERMQRSIKTSGLRVPAFKRTRSKEDREEDGYLGQAAPNPWLETDSIEDLTVMPLSEQRKTTTWKKFRWAVRDLDKFDNLVKDLAVRINKLNDLMTETQQRKTYEDNYRINMLVVGSAVDEASLELIRAAVRGEPDTSSVRSAVERKALTQPRLVHMATRTLKPLSLDDFVLPSGFDSLKRFVTAKMSGSVAGRLQASSYYLLERKTYDSDIQPGDLNRLTSRIQRLVVLLQKPKSPDFRTPQAEGCINDPTNSCWWTVFKFPLQPSKSPAQPEISSLRRLLLKPVSLLDLLDPTLKFRPPLEQRLTLASTLCTTLCELYLSGWLHKGVRSENILFPAAGTTLQPSPYSYSPEETGAVLSSMLVCGFDYSRHESEWVTIDKSRTSKDVDAAIYRHPNYQGEAAEGYRVQYDIYAVGLILVEIALWVSTKRAFLGAAKKTSLSRTPTASTGSSSQVQLGLTSKPATVELSDDMDSFHTPHALELRKRVTERVNSELAFRAGSRFCQAVKFCLEFADRERDGEAGDGAEVGVHPAMEFYNNVVVPLAGLSSAS</sequence>
<dbReference type="RefSeq" id="XP_064671979.1">
    <property type="nucleotide sequence ID" value="XM_064817576.1"/>
</dbReference>
<dbReference type="PANTHER" id="PTHR37542">
    <property type="entry name" value="HELO DOMAIN-CONTAINING PROTEIN-RELATED"/>
    <property type="match status" value="1"/>
</dbReference>
<dbReference type="Gene3D" id="1.20.120.1020">
    <property type="entry name" value="Prion-inhibition and propagation, HeLo domain"/>
    <property type="match status" value="1"/>
</dbReference>
<accession>A0AAN6TH99</accession>
<dbReference type="AlphaFoldDB" id="A0AAN6TH99"/>
<reference evidence="2" key="1">
    <citation type="journal article" date="2023" name="Mol. Phylogenet. Evol.">
        <title>Genome-scale phylogeny and comparative genomics of the fungal order Sordariales.</title>
        <authorList>
            <person name="Hensen N."/>
            <person name="Bonometti L."/>
            <person name="Westerberg I."/>
            <person name="Brannstrom I.O."/>
            <person name="Guillou S."/>
            <person name="Cros-Aarteil S."/>
            <person name="Calhoun S."/>
            <person name="Haridas S."/>
            <person name="Kuo A."/>
            <person name="Mondo S."/>
            <person name="Pangilinan J."/>
            <person name="Riley R."/>
            <person name="LaButti K."/>
            <person name="Andreopoulos B."/>
            <person name="Lipzen A."/>
            <person name="Chen C."/>
            <person name="Yan M."/>
            <person name="Daum C."/>
            <person name="Ng V."/>
            <person name="Clum A."/>
            <person name="Steindorff A."/>
            <person name="Ohm R.A."/>
            <person name="Martin F."/>
            <person name="Silar P."/>
            <person name="Natvig D.O."/>
            <person name="Lalanne C."/>
            <person name="Gautier V."/>
            <person name="Ament-Velasquez S.L."/>
            <person name="Kruys A."/>
            <person name="Hutchinson M.I."/>
            <person name="Powell A.J."/>
            <person name="Barry K."/>
            <person name="Miller A.N."/>
            <person name="Grigoriev I.V."/>
            <person name="Debuchy R."/>
            <person name="Gladieux P."/>
            <person name="Hiltunen Thoren M."/>
            <person name="Johannesson H."/>
        </authorList>
    </citation>
    <scope>NUCLEOTIDE SEQUENCE</scope>
    <source>
        <strain evidence="2">CBS 508.74</strain>
    </source>
</reference>
<organism evidence="2 3">
    <name type="scientific">Canariomyces notabilis</name>
    <dbReference type="NCBI Taxonomy" id="2074819"/>
    <lineage>
        <taxon>Eukaryota</taxon>
        <taxon>Fungi</taxon>
        <taxon>Dikarya</taxon>
        <taxon>Ascomycota</taxon>
        <taxon>Pezizomycotina</taxon>
        <taxon>Sordariomycetes</taxon>
        <taxon>Sordariomycetidae</taxon>
        <taxon>Sordariales</taxon>
        <taxon>Chaetomiaceae</taxon>
        <taxon>Canariomyces</taxon>
    </lineage>
</organism>
<evidence type="ECO:0000313" key="3">
    <source>
        <dbReference type="Proteomes" id="UP001302812"/>
    </source>
</evidence>
<dbReference type="GeneID" id="89941701"/>
<comment type="caution">
    <text evidence="2">The sequence shown here is derived from an EMBL/GenBank/DDBJ whole genome shotgun (WGS) entry which is preliminary data.</text>
</comment>
<dbReference type="InterPro" id="IPR038305">
    <property type="entry name" value="HeLo_sf"/>
</dbReference>